<keyword evidence="6 8" id="KW-0472">Membrane</keyword>
<sequence>MASRSRGSILDSLPPGPGGGDDGPPPHGGPPYGGPPEAPPPPPTGPLPRPWVSQFVLVAAVALFGAEKVLPLSQVVVLAGGQLGRLPPLGLYGPAVQAGEYWRLLGAVLEHGGLLHLVFNMSVVVTLGFTLERAIGSLRFLGLSLVTALGASTFSLLFNFNTLTVGASGMILGWAGAMLPISTQQGRRELLIWLAQVAVLSLLPFVSWSGHLGGFLFGLPCGLALRMGRRVYARALPILLFLSVVVAVIAAHPERRGGL</sequence>
<name>A0ABX7P3N0_9BACT</name>
<evidence type="ECO:0000256" key="8">
    <source>
        <dbReference type="SAM" id="Phobius"/>
    </source>
</evidence>
<keyword evidence="4" id="KW-0378">Hydrolase</keyword>
<protein>
    <submittedName>
        <fullName evidence="10">Rhomboid family intramembrane serine protease</fullName>
    </submittedName>
</protein>
<dbReference type="Proteomes" id="UP000662747">
    <property type="component" value="Chromosome"/>
</dbReference>
<dbReference type="RefSeq" id="WP_206726627.1">
    <property type="nucleotide sequence ID" value="NZ_CP071090.1"/>
</dbReference>
<dbReference type="PANTHER" id="PTHR43731:SF14">
    <property type="entry name" value="PRESENILIN-ASSOCIATED RHOMBOID-LIKE PROTEIN, MITOCHONDRIAL"/>
    <property type="match status" value="1"/>
</dbReference>
<feature type="transmembrane region" description="Helical" evidence="8">
    <location>
        <begin position="164"/>
        <end position="183"/>
    </location>
</feature>
<keyword evidence="5 8" id="KW-1133">Transmembrane helix</keyword>
<dbReference type="SUPFAM" id="SSF144091">
    <property type="entry name" value="Rhomboid-like"/>
    <property type="match status" value="1"/>
</dbReference>
<evidence type="ECO:0000256" key="5">
    <source>
        <dbReference type="ARBA" id="ARBA00022989"/>
    </source>
</evidence>
<evidence type="ECO:0000259" key="9">
    <source>
        <dbReference type="Pfam" id="PF01694"/>
    </source>
</evidence>
<dbReference type="InterPro" id="IPR022764">
    <property type="entry name" value="Peptidase_S54_rhomboid_dom"/>
</dbReference>
<evidence type="ECO:0000256" key="3">
    <source>
        <dbReference type="ARBA" id="ARBA00022692"/>
    </source>
</evidence>
<organism evidence="10 11">
    <name type="scientific">Pyxidicoccus parkwayensis</name>
    <dbReference type="NCBI Taxonomy" id="2813578"/>
    <lineage>
        <taxon>Bacteria</taxon>
        <taxon>Pseudomonadati</taxon>
        <taxon>Myxococcota</taxon>
        <taxon>Myxococcia</taxon>
        <taxon>Myxococcales</taxon>
        <taxon>Cystobacterineae</taxon>
        <taxon>Myxococcaceae</taxon>
        <taxon>Pyxidicoccus</taxon>
    </lineage>
</organism>
<feature type="compositionally biased region" description="Pro residues" evidence="7">
    <location>
        <begin position="23"/>
        <end position="46"/>
    </location>
</feature>
<accession>A0ABX7P3N0</accession>
<comment type="similarity">
    <text evidence="2">Belongs to the peptidase S54 family.</text>
</comment>
<dbReference type="GO" id="GO:0008233">
    <property type="term" value="F:peptidase activity"/>
    <property type="evidence" value="ECO:0007669"/>
    <property type="project" value="UniProtKB-KW"/>
</dbReference>
<keyword evidence="3 8" id="KW-0812">Transmembrane</keyword>
<feature type="transmembrane region" description="Helical" evidence="8">
    <location>
        <begin position="190"/>
        <end position="211"/>
    </location>
</feature>
<reference evidence="10 11" key="1">
    <citation type="submission" date="2021-02" db="EMBL/GenBank/DDBJ databases">
        <title>De Novo genome assembly of isolated myxobacteria.</title>
        <authorList>
            <person name="Stevens D.C."/>
        </authorList>
    </citation>
    <scope>NUCLEOTIDE SEQUENCE [LARGE SCALE GENOMIC DNA]</scope>
    <source>
        <strain evidence="11">SCPEA02</strain>
    </source>
</reference>
<dbReference type="GO" id="GO:0006508">
    <property type="term" value="P:proteolysis"/>
    <property type="evidence" value="ECO:0007669"/>
    <property type="project" value="UniProtKB-KW"/>
</dbReference>
<keyword evidence="11" id="KW-1185">Reference proteome</keyword>
<evidence type="ECO:0000313" key="11">
    <source>
        <dbReference type="Proteomes" id="UP000662747"/>
    </source>
</evidence>
<feature type="transmembrane region" description="Helical" evidence="8">
    <location>
        <begin position="113"/>
        <end position="131"/>
    </location>
</feature>
<comment type="subcellular location">
    <subcellularLocation>
        <location evidence="1">Membrane</location>
        <topology evidence="1">Multi-pass membrane protein</topology>
    </subcellularLocation>
</comment>
<proteinExistence type="inferred from homology"/>
<dbReference type="Pfam" id="PF01694">
    <property type="entry name" value="Rhomboid"/>
    <property type="match status" value="1"/>
</dbReference>
<evidence type="ECO:0000256" key="4">
    <source>
        <dbReference type="ARBA" id="ARBA00022801"/>
    </source>
</evidence>
<keyword evidence="10" id="KW-0645">Protease</keyword>
<feature type="region of interest" description="Disordered" evidence="7">
    <location>
        <begin position="1"/>
        <end position="46"/>
    </location>
</feature>
<feature type="domain" description="Peptidase S54 rhomboid" evidence="9">
    <location>
        <begin position="99"/>
        <end position="225"/>
    </location>
</feature>
<evidence type="ECO:0000313" key="10">
    <source>
        <dbReference type="EMBL" id="QSQ25070.1"/>
    </source>
</evidence>
<dbReference type="InterPro" id="IPR035952">
    <property type="entry name" value="Rhomboid-like_sf"/>
</dbReference>
<dbReference type="EMBL" id="CP071090">
    <property type="protein sequence ID" value="QSQ25070.1"/>
    <property type="molecule type" value="Genomic_DNA"/>
</dbReference>
<gene>
    <name evidence="10" type="ORF">JY651_09115</name>
</gene>
<evidence type="ECO:0000256" key="1">
    <source>
        <dbReference type="ARBA" id="ARBA00004141"/>
    </source>
</evidence>
<dbReference type="Gene3D" id="1.20.1540.10">
    <property type="entry name" value="Rhomboid-like"/>
    <property type="match status" value="1"/>
</dbReference>
<evidence type="ECO:0000256" key="6">
    <source>
        <dbReference type="ARBA" id="ARBA00023136"/>
    </source>
</evidence>
<evidence type="ECO:0000256" key="7">
    <source>
        <dbReference type="SAM" id="MobiDB-lite"/>
    </source>
</evidence>
<dbReference type="PANTHER" id="PTHR43731">
    <property type="entry name" value="RHOMBOID PROTEASE"/>
    <property type="match status" value="1"/>
</dbReference>
<evidence type="ECO:0000256" key="2">
    <source>
        <dbReference type="ARBA" id="ARBA00009045"/>
    </source>
</evidence>
<dbReference type="InterPro" id="IPR050925">
    <property type="entry name" value="Rhomboid_protease_S54"/>
</dbReference>
<feature type="transmembrane region" description="Helical" evidence="8">
    <location>
        <begin position="231"/>
        <end position="251"/>
    </location>
</feature>